<evidence type="ECO:0000313" key="3">
    <source>
        <dbReference type="WBParaSite" id="Csp11.Scaffold629.g8449.t1"/>
    </source>
</evidence>
<reference evidence="3" key="1">
    <citation type="submission" date="2016-11" db="UniProtKB">
        <authorList>
            <consortium name="WormBaseParasite"/>
        </authorList>
    </citation>
    <scope>IDENTIFICATION</scope>
</reference>
<dbReference type="Proteomes" id="UP000095282">
    <property type="component" value="Unplaced"/>
</dbReference>
<keyword evidence="2" id="KW-1185">Reference proteome</keyword>
<dbReference type="PANTHER" id="PTHR35366:SF3">
    <property type="entry name" value="CW-TYPE DOMAIN-CONTAINING PROTEIN"/>
    <property type="match status" value="1"/>
</dbReference>
<dbReference type="PANTHER" id="PTHR35366">
    <property type="entry name" value="PROTEIN CBG18620"/>
    <property type="match status" value="1"/>
</dbReference>
<proteinExistence type="predicted"/>
<name>A0A1I7UE99_9PELO</name>
<evidence type="ECO:0000313" key="2">
    <source>
        <dbReference type="Proteomes" id="UP000095282"/>
    </source>
</evidence>
<sequence length="267" mass="30967">MASWSCLPPEIKQHVVKRLDFMSRHSLRHTSRLDRQIVDSTKCQVPRVRFGYKEGRGLIVVYTGIDQFLRWEFGLRGHNIVIHKFDSTYDLNLGVGASINFEKKNQDKVGLLLHFIFRVFHFLFASSAIHIRVMEFELSGIEKKDIQSIRGILYDMIKMLTERIGVLALCGGDTEVIFALASYFKGYKGKRRIQHFDMIIYDDSLVPVNSQSNTTMMGRSISETTVYVMDSDYLPTQYRALTDEDNNMPDEYKTHPLLNTLRIPNTW</sequence>
<evidence type="ECO:0000259" key="1">
    <source>
        <dbReference type="SMART" id="SM00256"/>
    </source>
</evidence>
<dbReference type="SMART" id="SM00256">
    <property type="entry name" value="FBOX"/>
    <property type="match status" value="1"/>
</dbReference>
<feature type="domain" description="F-box" evidence="1">
    <location>
        <begin position="7"/>
        <end position="47"/>
    </location>
</feature>
<organism evidence="2 3">
    <name type="scientific">Caenorhabditis tropicalis</name>
    <dbReference type="NCBI Taxonomy" id="1561998"/>
    <lineage>
        <taxon>Eukaryota</taxon>
        <taxon>Metazoa</taxon>
        <taxon>Ecdysozoa</taxon>
        <taxon>Nematoda</taxon>
        <taxon>Chromadorea</taxon>
        <taxon>Rhabditida</taxon>
        <taxon>Rhabditina</taxon>
        <taxon>Rhabditomorpha</taxon>
        <taxon>Rhabditoidea</taxon>
        <taxon>Rhabditidae</taxon>
        <taxon>Peloderinae</taxon>
        <taxon>Caenorhabditis</taxon>
    </lineage>
</organism>
<dbReference type="WBParaSite" id="Csp11.Scaffold629.g8449.t1">
    <property type="protein sequence ID" value="Csp11.Scaffold629.g8449.t1"/>
    <property type="gene ID" value="Csp11.Scaffold629.g8449"/>
</dbReference>
<dbReference type="Pfam" id="PF00646">
    <property type="entry name" value="F-box"/>
    <property type="match status" value="1"/>
</dbReference>
<dbReference type="AlphaFoldDB" id="A0A1I7UE99"/>
<dbReference type="InterPro" id="IPR001810">
    <property type="entry name" value="F-box_dom"/>
</dbReference>
<protein>
    <submittedName>
        <fullName evidence="3">F-box domain-containing protein</fullName>
    </submittedName>
</protein>
<accession>A0A1I7UE99</accession>